<dbReference type="SMART" id="SM00091">
    <property type="entry name" value="PAS"/>
    <property type="match status" value="4"/>
</dbReference>
<dbReference type="OrthoDB" id="6110612at2"/>
<dbReference type="SMART" id="SM00388">
    <property type="entry name" value="HisKA"/>
    <property type="match status" value="1"/>
</dbReference>
<evidence type="ECO:0000259" key="22">
    <source>
        <dbReference type="PROSITE" id="PS50894"/>
    </source>
</evidence>
<dbReference type="Pfam" id="PF00512">
    <property type="entry name" value="HisKA"/>
    <property type="match status" value="1"/>
</dbReference>
<keyword evidence="13" id="KW-0472">Membrane</keyword>
<dbReference type="PRINTS" id="PR00344">
    <property type="entry name" value="BCTRLSENSOR"/>
</dbReference>
<keyword evidence="4" id="KW-1003">Cell membrane</keyword>
<evidence type="ECO:0000256" key="14">
    <source>
        <dbReference type="ARBA" id="ARBA00064003"/>
    </source>
</evidence>
<dbReference type="SUPFAM" id="SSF55781">
    <property type="entry name" value="GAF domain-like"/>
    <property type="match status" value="1"/>
</dbReference>
<feature type="domain" description="Response regulatory" evidence="19">
    <location>
        <begin position="1218"/>
        <end position="1338"/>
    </location>
</feature>
<gene>
    <name evidence="23" type="ORF">DFP81_11282</name>
</gene>
<dbReference type="SUPFAM" id="SSF47384">
    <property type="entry name" value="Homodimeric domain of signal transducing histidine kinase"/>
    <property type="match status" value="1"/>
</dbReference>
<feature type="domain" description="HPt" evidence="22">
    <location>
        <begin position="1379"/>
        <end position="1474"/>
    </location>
</feature>
<dbReference type="PROSITE" id="PS50110">
    <property type="entry name" value="RESPONSE_REGULATORY"/>
    <property type="match status" value="2"/>
</dbReference>
<dbReference type="PROSITE" id="PS50894">
    <property type="entry name" value="HPT"/>
    <property type="match status" value="1"/>
</dbReference>
<dbReference type="InterPro" id="IPR035965">
    <property type="entry name" value="PAS-like_dom_sf"/>
</dbReference>
<dbReference type="Gene3D" id="2.10.70.100">
    <property type="match status" value="1"/>
</dbReference>
<dbReference type="Gene3D" id="3.40.50.2300">
    <property type="match status" value="2"/>
</dbReference>
<dbReference type="InterPro" id="IPR011006">
    <property type="entry name" value="CheY-like_superfamily"/>
</dbReference>
<dbReference type="InterPro" id="IPR000014">
    <property type="entry name" value="PAS"/>
</dbReference>
<dbReference type="InterPro" id="IPR036641">
    <property type="entry name" value="HPT_dom_sf"/>
</dbReference>
<dbReference type="PANTHER" id="PTHR45339">
    <property type="entry name" value="HYBRID SIGNAL TRANSDUCTION HISTIDINE KINASE J"/>
    <property type="match status" value="1"/>
</dbReference>
<keyword evidence="10" id="KW-0067">ATP-binding</keyword>
<dbReference type="InterPro" id="IPR008207">
    <property type="entry name" value="Sig_transdc_His_kin_Hpt_dom"/>
</dbReference>
<evidence type="ECO:0000256" key="8">
    <source>
        <dbReference type="ARBA" id="ARBA00022741"/>
    </source>
</evidence>
<evidence type="ECO:0000256" key="17">
    <source>
        <dbReference type="PROSITE-ProRule" id="PRU00169"/>
    </source>
</evidence>
<dbReference type="PROSITE" id="PS50109">
    <property type="entry name" value="HIS_KIN"/>
    <property type="match status" value="1"/>
</dbReference>
<evidence type="ECO:0000256" key="10">
    <source>
        <dbReference type="ARBA" id="ARBA00022840"/>
    </source>
</evidence>
<dbReference type="Gene3D" id="3.30.450.40">
    <property type="match status" value="1"/>
</dbReference>
<feature type="modified residue" description="4-aspartylphosphate" evidence="17">
    <location>
        <position position="1267"/>
    </location>
</feature>
<dbReference type="SMART" id="SM00448">
    <property type="entry name" value="REC"/>
    <property type="match status" value="2"/>
</dbReference>
<reference evidence="23 24" key="1">
    <citation type="submission" date="2018-08" db="EMBL/GenBank/DDBJ databases">
        <title>Genomic Encyclopedia of Type Strains, Phase III (KMG-III): the genomes of soil and plant-associated and newly described type strains.</title>
        <authorList>
            <person name="Whitman W."/>
        </authorList>
    </citation>
    <scope>NUCLEOTIDE SEQUENCE [LARGE SCALE GENOMIC DNA]</scope>
    <source>
        <strain evidence="23 24">CECT 7375</strain>
    </source>
</reference>
<dbReference type="CDD" id="cd00088">
    <property type="entry name" value="HPT"/>
    <property type="match status" value="1"/>
</dbReference>
<dbReference type="PROSITE" id="PS50113">
    <property type="entry name" value="PAC"/>
    <property type="match status" value="1"/>
</dbReference>
<sequence>MIELVAALKSATRLLNMTSTAVVLKDDVVFDVKNAKMERLVVAFRDVLADGVTKNLAVPNLAQATEYKERFWQGILGSGRLVVKQLGQASSRAYLLSFSEEAVKVFPASYDQDLSFIEVALQGLLKDKQDTPANTSIPHFHHSVLEFVNDSNSMIAVLDNRLDFHFANNKCLKELKLKPQEVIGKSIVEVVGEEVYKTAIGYLEAALEGEKSTFLLTIKRKEGANKVLEVTCSPKYYNESQVGLYVVARNVTTQQKTLRTLRDLHQITANDAISLEQKLERILRVGVAQYGLPLGIISAIENTTYTVKYCVSPENELSPGMTFDLAQTYCAYTFHHREPTCFHDVANSTLKTHPCYQTLGLESYIGALIIIEGHPWGTLNFSNSKSKEEGFSEDDIELMKLLAQWVGNEITRHRALAQLSASEQQQHLLLNSAHEGFLGIDEGGLIIFANQAACQMTGYALDELLGQHHHSLLHHSYADGTPYPLSACPVSCTLSNGASHQSNAEPLWGKAGMFVAEYNSVAMLDVDGAVQGAVVTFQDRTQQLSVEREMLEQKKLFESLFVDAPSAIILVNMQREVVMVNPAFSALFGYSAEEIVGQNTALLYTDLDEYARIGEAYYGANKLNTHTLDKVSCISKDGRVFFCESANSVITGEDGTVVGHIGHITDISRRLADEKERLKANQRFSMASDAASIGVWEWDLKSNEVMWDDWMYRLFGVEKDEVDNPYNIWRQSIHPDDVSLLNQQIDDFIKGGENFDTSFRIVRQDSQVRHLKANGAMEYDRDGFPSRLIGVNLDITSQIETEAILRKASNEAEMANKAKSDFLATMSHEIRTPLNGVLGMAELLSSSALTNEQRTQLTILQESGESLLGLINEILDFSKIEAGQLTIESVDFDLEKTLYDVVRLLIISAEKKGLDLLVEYPSQTPRNFIGDAFRIKQVLINLISNAIKFTHQGQVVISLDSVADRLGGVSLSIKVTDTGVGIAEDKQASLFKAFTQEDSSTTRKFGGTGLGLAITKQLVELMGGHIGLQSEEGVGSTFMVSLVLMESYSTPPVDSVDLSKWRNARVLLVDDNEVNLMILSNQLTELGMQCEQELNSERASERILLAAEQQQPYALVVLDYQMPELDGLSLSKRIRTQSHDAYLPAIMMASSLGRMQQQDLTEAGVNVCLTKPVDSHSLLLGVDAALNGQVMAKQVSYFSSNERALYQTDMAFPQFSATVLVVEDMSANIAVARGLIEKMGLKVIEAENGELGVQKWQECQPDLILMDLHMPIMDGITAMRSIRFIEKAKSFERRVPIFALTADTHNERVADVERAGGDGLIAKPFKKEALIRIFQRYFEQHKPGKEESLTDLNKHDEKHSENESLVLDQQVLCELRAVLGDDIEILYQAFFSDAEQIVDTLGVENDNQDMDFDVVTRAAHSMKSISQNLGGRELSRLAGQLEKVSKKGMLQDTRDYIALLLEGYALFSAALAKEQ</sequence>
<evidence type="ECO:0000259" key="21">
    <source>
        <dbReference type="PROSITE" id="PS50113"/>
    </source>
</evidence>
<keyword evidence="7" id="KW-0812">Transmembrane</keyword>
<dbReference type="InterPro" id="IPR013767">
    <property type="entry name" value="PAS_fold"/>
</dbReference>
<feature type="domain" description="Histidine kinase" evidence="18">
    <location>
        <begin position="825"/>
        <end position="1046"/>
    </location>
</feature>
<keyword evidence="24" id="KW-1185">Reference proteome</keyword>
<dbReference type="Gene3D" id="3.30.565.10">
    <property type="entry name" value="Histidine kinase-like ATPase, C-terminal domain"/>
    <property type="match status" value="1"/>
</dbReference>
<comment type="catalytic activity">
    <reaction evidence="1">
        <text>ATP + protein L-histidine = ADP + protein N-phospho-L-histidine.</text>
        <dbReference type="EC" id="2.7.13.3"/>
    </reaction>
</comment>
<feature type="domain" description="PAS" evidence="20">
    <location>
        <begin position="553"/>
        <end position="624"/>
    </location>
</feature>
<dbReference type="PROSITE" id="PS50112">
    <property type="entry name" value="PAS"/>
    <property type="match status" value="4"/>
</dbReference>
<dbReference type="Pfam" id="PF08448">
    <property type="entry name" value="PAS_4"/>
    <property type="match status" value="1"/>
</dbReference>
<evidence type="ECO:0000313" key="23">
    <source>
        <dbReference type="EMBL" id="REG81831.1"/>
    </source>
</evidence>
<dbReference type="InterPro" id="IPR005467">
    <property type="entry name" value="His_kinase_dom"/>
</dbReference>
<evidence type="ECO:0000313" key="24">
    <source>
        <dbReference type="Proteomes" id="UP000256542"/>
    </source>
</evidence>
<feature type="modified residue" description="4-aspartylphosphate" evidence="17">
    <location>
        <position position="1119"/>
    </location>
</feature>
<dbReference type="InterPro" id="IPR036890">
    <property type="entry name" value="HATPase_C_sf"/>
</dbReference>
<feature type="domain" description="PAS" evidence="20">
    <location>
        <begin position="140"/>
        <end position="210"/>
    </location>
</feature>
<comment type="caution">
    <text evidence="23">The sequence shown here is derived from an EMBL/GenBank/DDBJ whole genome shotgun (WGS) entry which is preliminary data.</text>
</comment>
<comment type="subunit">
    <text evidence="14">At low DSF concentrations, interacts with RpfF.</text>
</comment>
<dbReference type="GO" id="GO:0006355">
    <property type="term" value="P:regulation of DNA-templated transcription"/>
    <property type="evidence" value="ECO:0007669"/>
    <property type="project" value="InterPro"/>
</dbReference>
<evidence type="ECO:0000256" key="5">
    <source>
        <dbReference type="ARBA" id="ARBA00022553"/>
    </source>
</evidence>
<dbReference type="Gene3D" id="3.30.450.20">
    <property type="entry name" value="PAS domain"/>
    <property type="match status" value="4"/>
</dbReference>
<evidence type="ECO:0000256" key="6">
    <source>
        <dbReference type="ARBA" id="ARBA00022679"/>
    </source>
</evidence>
<feature type="domain" description="PAS" evidence="20">
    <location>
        <begin position="422"/>
        <end position="474"/>
    </location>
</feature>
<dbReference type="Gene3D" id="1.20.120.160">
    <property type="entry name" value="HPT domain"/>
    <property type="match status" value="1"/>
</dbReference>
<dbReference type="InterPro" id="IPR003018">
    <property type="entry name" value="GAF"/>
</dbReference>
<dbReference type="NCBIfam" id="TIGR00229">
    <property type="entry name" value="sensory_box"/>
    <property type="match status" value="3"/>
</dbReference>
<dbReference type="RefSeq" id="WP_115898698.1">
    <property type="nucleotide sequence ID" value="NZ_QUNG01000012.1"/>
</dbReference>
<dbReference type="InterPro" id="IPR001610">
    <property type="entry name" value="PAC"/>
</dbReference>
<dbReference type="Pfam" id="PF01590">
    <property type="entry name" value="GAF"/>
    <property type="match status" value="1"/>
</dbReference>
<dbReference type="EC" id="2.7.13.3" evidence="3"/>
<keyword evidence="8" id="KW-0547">Nucleotide-binding</keyword>
<dbReference type="SMART" id="SM00065">
    <property type="entry name" value="GAF"/>
    <property type="match status" value="1"/>
</dbReference>
<dbReference type="GO" id="GO:0000155">
    <property type="term" value="F:phosphorelay sensor kinase activity"/>
    <property type="evidence" value="ECO:0007669"/>
    <property type="project" value="InterPro"/>
</dbReference>
<proteinExistence type="predicted"/>
<dbReference type="FunFam" id="1.10.287.130:FF:000002">
    <property type="entry name" value="Two-component osmosensing histidine kinase"/>
    <property type="match status" value="1"/>
</dbReference>
<evidence type="ECO:0000256" key="7">
    <source>
        <dbReference type="ARBA" id="ARBA00022692"/>
    </source>
</evidence>
<evidence type="ECO:0000256" key="9">
    <source>
        <dbReference type="ARBA" id="ARBA00022777"/>
    </source>
</evidence>
<keyword evidence="12" id="KW-0902">Two-component regulatory system</keyword>
<dbReference type="Pfam" id="PF02518">
    <property type="entry name" value="HATPase_c"/>
    <property type="match status" value="1"/>
</dbReference>
<dbReference type="Proteomes" id="UP000256542">
    <property type="component" value="Unassembled WGS sequence"/>
</dbReference>
<dbReference type="FunFam" id="3.30.565.10:FF:000010">
    <property type="entry name" value="Sensor histidine kinase RcsC"/>
    <property type="match status" value="1"/>
</dbReference>
<dbReference type="SMART" id="SM00387">
    <property type="entry name" value="HATPase_c"/>
    <property type="match status" value="1"/>
</dbReference>
<organism evidence="23 24">
    <name type="scientific">Marinomonas pollencensis</name>
    <dbReference type="NCBI Taxonomy" id="491954"/>
    <lineage>
        <taxon>Bacteria</taxon>
        <taxon>Pseudomonadati</taxon>
        <taxon>Pseudomonadota</taxon>
        <taxon>Gammaproteobacteria</taxon>
        <taxon>Oceanospirillales</taxon>
        <taxon>Oceanospirillaceae</taxon>
        <taxon>Marinomonas</taxon>
    </lineage>
</organism>
<evidence type="ECO:0000256" key="4">
    <source>
        <dbReference type="ARBA" id="ARBA00022475"/>
    </source>
</evidence>
<dbReference type="SUPFAM" id="SSF52172">
    <property type="entry name" value="CheY-like"/>
    <property type="match status" value="2"/>
</dbReference>
<comment type="subcellular location">
    <subcellularLocation>
        <location evidence="2">Cell membrane</location>
        <topology evidence="2">Multi-pass membrane protein</topology>
    </subcellularLocation>
</comment>
<dbReference type="InterPro" id="IPR029016">
    <property type="entry name" value="GAF-like_dom_sf"/>
</dbReference>
<evidence type="ECO:0000256" key="13">
    <source>
        <dbReference type="ARBA" id="ARBA00023136"/>
    </source>
</evidence>
<dbReference type="GO" id="GO:0005524">
    <property type="term" value="F:ATP binding"/>
    <property type="evidence" value="ECO:0007669"/>
    <property type="project" value="UniProtKB-KW"/>
</dbReference>
<dbReference type="EMBL" id="QUNG01000012">
    <property type="protein sequence ID" value="REG81831.1"/>
    <property type="molecule type" value="Genomic_DNA"/>
</dbReference>
<dbReference type="CDD" id="cd00130">
    <property type="entry name" value="PAS"/>
    <property type="match status" value="4"/>
</dbReference>
<feature type="domain" description="PAC" evidence="21">
    <location>
        <begin position="755"/>
        <end position="807"/>
    </location>
</feature>
<dbReference type="InterPro" id="IPR036097">
    <property type="entry name" value="HisK_dim/P_sf"/>
</dbReference>
<dbReference type="InterPro" id="IPR013656">
    <property type="entry name" value="PAS_4"/>
</dbReference>
<feature type="domain" description="Response regulatory" evidence="19">
    <location>
        <begin position="1065"/>
        <end position="1186"/>
    </location>
</feature>
<evidence type="ECO:0000259" key="18">
    <source>
        <dbReference type="PROSITE" id="PS50109"/>
    </source>
</evidence>
<dbReference type="GO" id="GO:0005886">
    <property type="term" value="C:plasma membrane"/>
    <property type="evidence" value="ECO:0007669"/>
    <property type="project" value="UniProtKB-SubCell"/>
</dbReference>
<dbReference type="InterPro" id="IPR003661">
    <property type="entry name" value="HisK_dim/P_dom"/>
</dbReference>
<dbReference type="InterPro" id="IPR000700">
    <property type="entry name" value="PAS-assoc_C"/>
</dbReference>
<dbReference type="CDD" id="cd16922">
    <property type="entry name" value="HATPase_EvgS-ArcB-TorS-like"/>
    <property type="match status" value="1"/>
</dbReference>
<keyword evidence="11" id="KW-1133">Transmembrane helix</keyword>
<keyword evidence="9" id="KW-0418">Kinase</keyword>
<keyword evidence="5 17" id="KW-0597">Phosphoprotein</keyword>
<dbReference type="InterPro" id="IPR003594">
    <property type="entry name" value="HATPase_dom"/>
</dbReference>
<dbReference type="SUPFAM" id="SSF55874">
    <property type="entry name" value="ATPase domain of HSP90 chaperone/DNA topoisomerase II/histidine kinase"/>
    <property type="match status" value="1"/>
</dbReference>
<dbReference type="InterPro" id="IPR013655">
    <property type="entry name" value="PAS_fold_3"/>
</dbReference>
<evidence type="ECO:0000259" key="19">
    <source>
        <dbReference type="PROSITE" id="PS50110"/>
    </source>
</evidence>
<dbReference type="InterPro" id="IPR001789">
    <property type="entry name" value="Sig_transdc_resp-reg_receiver"/>
</dbReference>
<dbReference type="Pfam" id="PF00072">
    <property type="entry name" value="Response_reg"/>
    <property type="match status" value="2"/>
</dbReference>
<evidence type="ECO:0000256" key="15">
    <source>
        <dbReference type="ARBA" id="ARBA00068150"/>
    </source>
</evidence>
<dbReference type="Pfam" id="PF08447">
    <property type="entry name" value="PAS_3"/>
    <property type="match status" value="1"/>
</dbReference>
<dbReference type="CDD" id="cd17546">
    <property type="entry name" value="REC_hyHK_CKI1_RcsC-like"/>
    <property type="match status" value="2"/>
</dbReference>
<dbReference type="Pfam" id="PF01627">
    <property type="entry name" value="Hpt"/>
    <property type="match status" value="1"/>
</dbReference>
<evidence type="ECO:0000256" key="2">
    <source>
        <dbReference type="ARBA" id="ARBA00004651"/>
    </source>
</evidence>
<feature type="domain" description="PAS" evidence="20">
    <location>
        <begin position="680"/>
        <end position="752"/>
    </location>
</feature>
<dbReference type="SUPFAM" id="SSF47226">
    <property type="entry name" value="Histidine-containing phosphotransfer domain, HPT domain"/>
    <property type="match status" value="1"/>
</dbReference>
<feature type="modified residue" description="Phosphohistidine" evidence="16">
    <location>
        <position position="1420"/>
    </location>
</feature>
<dbReference type="CDD" id="cd00082">
    <property type="entry name" value="HisKA"/>
    <property type="match status" value="1"/>
</dbReference>
<dbReference type="SUPFAM" id="SSF55785">
    <property type="entry name" value="PYP-like sensor domain (PAS domain)"/>
    <property type="match status" value="4"/>
</dbReference>
<dbReference type="InterPro" id="IPR004358">
    <property type="entry name" value="Sig_transdc_His_kin-like_C"/>
</dbReference>
<evidence type="ECO:0000256" key="11">
    <source>
        <dbReference type="ARBA" id="ARBA00022989"/>
    </source>
</evidence>
<evidence type="ECO:0000256" key="3">
    <source>
        <dbReference type="ARBA" id="ARBA00012438"/>
    </source>
</evidence>
<evidence type="ECO:0000256" key="1">
    <source>
        <dbReference type="ARBA" id="ARBA00000085"/>
    </source>
</evidence>
<name>A0A3E0DGH8_9GAMM</name>
<dbReference type="PANTHER" id="PTHR45339:SF1">
    <property type="entry name" value="HYBRID SIGNAL TRANSDUCTION HISTIDINE KINASE J"/>
    <property type="match status" value="1"/>
</dbReference>
<accession>A0A3E0DGH8</accession>
<dbReference type="SMART" id="SM00086">
    <property type="entry name" value="PAC"/>
    <property type="match status" value="4"/>
</dbReference>
<evidence type="ECO:0000256" key="16">
    <source>
        <dbReference type="PROSITE-ProRule" id="PRU00110"/>
    </source>
</evidence>
<evidence type="ECO:0000256" key="12">
    <source>
        <dbReference type="ARBA" id="ARBA00023012"/>
    </source>
</evidence>
<protein>
    <recommendedName>
        <fullName evidence="15">Sensory/regulatory protein RpfC</fullName>
        <ecNumber evidence="3">2.7.13.3</ecNumber>
    </recommendedName>
</protein>
<dbReference type="Gene3D" id="1.10.287.130">
    <property type="match status" value="1"/>
</dbReference>
<evidence type="ECO:0000259" key="20">
    <source>
        <dbReference type="PROSITE" id="PS50112"/>
    </source>
</evidence>
<dbReference type="Pfam" id="PF00989">
    <property type="entry name" value="PAS"/>
    <property type="match status" value="2"/>
</dbReference>
<keyword evidence="6" id="KW-0808">Transferase</keyword>